<feature type="binding site" evidence="13">
    <location>
        <begin position="127"/>
        <end position="135"/>
    </location>
    <ligand>
        <name>ATP</name>
        <dbReference type="ChEBI" id="CHEBI:30616"/>
    </ligand>
</feature>
<dbReference type="AlphaFoldDB" id="A0A072N0E4"/>
<keyword evidence="15" id="KW-0560">Oxidoreductase</keyword>
<dbReference type="HAMAP" id="MF_00414">
    <property type="entry name" value="UbiB"/>
    <property type="match status" value="1"/>
</dbReference>
<dbReference type="Proteomes" id="UP000035057">
    <property type="component" value="Unassembled WGS sequence"/>
</dbReference>
<keyword evidence="8 13" id="KW-0547">Nucleotide-binding</keyword>
<name>A0A072N0E4_9GAMM</name>
<dbReference type="GO" id="GO:0010795">
    <property type="term" value="P:regulation of ubiquinone biosynthetic process"/>
    <property type="evidence" value="ECO:0007669"/>
    <property type="project" value="UniProtKB-UniRule"/>
</dbReference>
<evidence type="ECO:0000256" key="6">
    <source>
        <dbReference type="ARBA" id="ARBA00022688"/>
    </source>
</evidence>
<evidence type="ECO:0000256" key="1">
    <source>
        <dbReference type="ARBA" id="ARBA00005020"/>
    </source>
</evidence>
<dbReference type="Pfam" id="PF03109">
    <property type="entry name" value="ABC1"/>
    <property type="match status" value="1"/>
</dbReference>
<dbReference type="SUPFAM" id="SSF56112">
    <property type="entry name" value="Protein kinase-like (PK-like)"/>
    <property type="match status" value="1"/>
</dbReference>
<dbReference type="RefSeq" id="WP_036132543.1">
    <property type="nucleotide sequence ID" value="NZ_ANIE01000007.1"/>
</dbReference>
<reference evidence="15 16" key="1">
    <citation type="submission" date="2012-12" db="EMBL/GenBank/DDBJ databases">
        <title>Genome assembly of Marinobacter sp. AK21.</title>
        <authorList>
            <person name="Khatri I."/>
            <person name="Kumar R."/>
            <person name="Vaidya B."/>
            <person name="Subramanian S."/>
            <person name="Pinnaka A."/>
        </authorList>
    </citation>
    <scope>NUCLEOTIDE SEQUENCE [LARGE SCALE GENOMIC DNA]</scope>
    <source>
        <strain evidence="15 16">AK21</strain>
    </source>
</reference>
<dbReference type="STRING" id="1137280.D777_02629"/>
<keyword evidence="11 13" id="KW-1133">Transmembrane helix</keyword>
<dbReference type="GO" id="GO:0005886">
    <property type="term" value="C:plasma membrane"/>
    <property type="evidence" value="ECO:0007669"/>
    <property type="project" value="UniProtKB-UniRule"/>
</dbReference>
<evidence type="ECO:0000256" key="12">
    <source>
        <dbReference type="ARBA" id="ARBA00023136"/>
    </source>
</evidence>
<gene>
    <name evidence="13" type="primary">ubiB</name>
    <name evidence="15" type="ORF">D777_02629</name>
</gene>
<evidence type="ECO:0000256" key="11">
    <source>
        <dbReference type="ARBA" id="ARBA00022989"/>
    </source>
</evidence>
<comment type="caution">
    <text evidence="15">The sequence shown here is derived from an EMBL/GenBank/DDBJ whole genome shotgun (WGS) entry which is preliminary data.</text>
</comment>
<keyword evidence="3 13" id="KW-1003">Cell membrane</keyword>
<comment type="similarity">
    <text evidence="2">Belongs to the protein kinase superfamily. ADCK protein kinase family.</text>
</comment>
<keyword evidence="4" id="KW-0997">Cell inner membrane</keyword>
<dbReference type="OrthoDB" id="9795390at2"/>
<feature type="binding site" evidence="13">
    <location>
        <position position="149"/>
    </location>
    <ligand>
        <name>ATP</name>
        <dbReference type="ChEBI" id="CHEBI:30616"/>
    </ligand>
</feature>
<dbReference type="UniPathway" id="UPA00232"/>
<sequence>MTRLQRLIRIAWVFCRYRLDTFLPLSELPGPLKVFFLLAPWHLFPQPKLSRGDRLRLALEELGPVFVKFGQILSTRRDLLPDDMAESLKHLQDRVPPFPSETARQIIETSLGAPVSELFSEFSPDPMASASVAQVHAARLPNGQNVVVKVLRPGIERVIRQDLALMYLMARLLEKYWSEGKRLHPVEVVADYDSTIHDELDLQREAANASQLRRNFENSSLIYIPFIDWNYTRKSVLVMERIHGIPIADVPALNAAGVNMKLLAEKGVEIFFTQVFRDSFFHADMHPGNIFVDVSNPADPKYIAIDFGIVGTLAPDDQSYLARNLLAFFRRDYRQVAQLHIQSGWVPPETRINEFEAAIRTVCEPIFEKPLKDISFGHFLLRLFQTARRFNMEVQPQLVLLQKTLLNVEGLGRQLYPDLDLWSTAQPFLESWMRKRIGPSGLIKSLQSHLPSWLEQSPEMPQLVHDALLQLRHTGPTEQQNNASLELLREQQIRADRRWRRGIVAAMLVAGALVGTQPEAITWIQSTPPWTWALLGAAGILVLRGSR</sequence>
<keyword evidence="15" id="KW-0830">Ubiquinone</keyword>
<dbReference type="InterPro" id="IPR010232">
    <property type="entry name" value="UbiB"/>
</dbReference>
<keyword evidence="10 13" id="KW-0067">ATP-binding</keyword>
<keyword evidence="7 13" id="KW-0812">Transmembrane</keyword>
<evidence type="ECO:0000256" key="9">
    <source>
        <dbReference type="ARBA" id="ARBA00022777"/>
    </source>
</evidence>
<dbReference type="GO" id="GO:0004672">
    <property type="term" value="F:protein kinase activity"/>
    <property type="evidence" value="ECO:0007669"/>
    <property type="project" value="UniProtKB-UniRule"/>
</dbReference>
<evidence type="ECO:0000259" key="14">
    <source>
        <dbReference type="Pfam" id="PF03109"/>
    </source>
</evidence>
<evidence type="ECO:0000256" key="4">
    <source>
        <dbReference type="ARBA" id="ARBA00022519"/>
    </source>
</evidence>
<comment type="function">
    <text evidence="13">Is probably a protein kinase regulator of UbiI activity which is involved in aerobic coenzyme Q (ubiquinone) biosynthesis.</text>
</comment>
<comment type="similarity">
    <text evidence="13">Belongs to the ABC1 family. UbiB subfamily.</text>
</comment>
<evidence type="ECO:0000256" key="10">
    <source>
        <dbReference type="ARBA" id="ARBA00022840"/>
    </source>
</evidence>
<dbReference type="PATRIC" id="fig|1137280.3.peg.2446"/>
<evidence type="ECO:0000256" key="5">
    <source>
        <dbReference type="ARBA" id="ARBA00022679"/>
    </source>
</evidence>
<dbReference type="InterPro" id="IPR045308">
    <property type="entry name" value="UbiB_bact"/>
</dbReference>
<organism evidence="15 16">
    <name type="scientific">Marinobacter nitratireducens</name>
    <dbReference type="NCBI Taxonomy" id="1137280"/>
    <lineage>
        <taxon>Bacteria</taxon>
        <taxon>Pseudomonadati</taxon>
        <taxon>Pseudomonadota</taxon>
        <taxon>Gammaproteobacteria</taxon>
        <taxon>Pseudomonadales</taxon>
        <taxon>Marinobacteraceae</taxon>
        <taxon>Marinobacter</taxon>
    </lineage>
</organism>
<dbReference type="NCBIfam" id="NF003404">
    <property type="entry name" value="PRK04750.1"/>
    <property type="match status" value="1"/>
</dbReference>
<evidence type="ECO:0000256" key="8">
    <source>
        <dbReference type="ARBA" id="ARBA00022741"/>
    </source>
</evidence>
<feature type="active site" description="Proton acceptor" evidence="13">
    <location>
        <position position="284"/>
    </location>
</feature>
<dbReference type="CDD" id="cd13972">
    <property type="entry name" value="UbiB"/>
    <property type="match status" value="1"/>
</dbReference>
<dbReference type="EMBL" id="ANIE01000007">
    <property type="protein sequence ID" value="KEF30687.1"/>
    <property type="molecule type" value="Genomic_DNA"/>
</dbReference>
<dbReference type="InterPro" id="IPR004147">
    <property type="entry name" value="ABC1_dom"/>
</dbReference>
<keyword evidence="5 13" id="KW-0808">Transferase</keyword>
<proteinExistence type="inferred from homology"/>
<dbReference type="EC" id="2.7.-.-" evidence="13"/>
<accession>A0A072N0E4</accession>
<dbReference type="InterPro" id="IPR011009">
    <property type="entry name" value="Kinase-like_dom_sf"/>
</dbReference>
<protein>
    <recommendedName>
        <fullName evidence="13">Probable protein kinase UbiB</fullName>
        <ecNumber evidence="13">2.7.-.-</ecNumber>
    </recommendedName>
    <alternativeName>
        <fullName evidence="13">Ubiquinone biosynthesis protein UbiB</fullName>
    </alternativeName>
</protein>
<keyword evidence="9 13" id="KW-0418">Kinase</keyword>
<evidence type="ECO:0000256" key="7">
    <source>
        <dbReference type="ARBA" id="ARBA00022692"/>
    </source>
</evidence>
<evidence type="ECO:0000313" key="15">
    <source>
        <dbReference type="EMBL" id="KEF30687.1"/>
    </source>
</evidence>
<evidence type="ECO:0000256" key="13">
    <source>
        <dbReference type="HAMAP-Rule" id="MF_00414"/>
    </source>
</evidence>
<comment type="pathway">
    <text evidence="1 13">Cofactor biosynthesis; ubiquinone biosynthesis [regulation].</text>
</comment>
<keyword evidence="6 13" id="KW-0831">Ubiquinone biosynthesis</keyword>
<dbReference type="GO" id="GO:0004497">
    <property type="term" value="F:monooxygenase activity"/>
    <property type="evidence" value="ECO:0007669"/>
    <property type="project" value="UniProtKB-KW"/>
</dbReference>
<feature type="domain" description="ABC1 atypical kinase-like" evidence="14">
    <location>
        <begin position="91"/>
        <end position="339"/>
    </location>
</feature>
<keyword evidence="16" id="KW-1185">Reference proteome</keyword>
<evidence type="ECO:0000256" key="3">
    <source>
        <dbReference type="ARBA" id="ARBA00022475"/>
    </source>
</evidence>
<keyword evidence="12 13" id="KW-0472">Membrane</keyword>
<evidence type="ECO:0000313" key="16">
    <source>
        <dbReference type="Proteomes" id="UP000035057"/>
    </source>
</evidence>
<evidence type="ECO:0000256" key="2">
    <source>
        <dbReference type="ARBA" id="ARBA00009670"/>
    </source>
</evidence>
<dbReference type="NCBIfam" id="TIGR01982">
    <property type="entry name" value="UbiB"/>
    <property type="match status" value="1"/>
</dbReference>
<dbReference type="GO" id="GO:0006744">
    <property type="term" value="P:ubiquinone biosynthetic process"/>
    <property type="evidence" value="ECO:0007669"/>
    <property type="project" value="UniProtKB-UniPathway"/>
</dbReference>
<keyword evidence="15" id="KW-0503">Monooxygenase</keyword>
<dbReference type="PANTHER" id="PTHR10566:SF113">
    <property type="entry name" value="PROTEIN ACTIVITY OF BC1 COMPLEX KINASE 7, CHLOROPLASTIC"/>
    <property type="match status" value="1"/>
</dbReference>
<dbReference type="GO" id="GO:0005524">
    <property type="term" value="F:ATP binding"/>
    <property type="evidence" value="ECO:0007669"/>
    <property type="project" value="UniProtKB-KW"/>
</dbReference>
<dbReference type="PANTHER" id="PTHR10566">
    <property type="entry name" value="CHAPERONE-ACTIVITY OF BC1 COMPLEX CABC1 -RELATED"/>
    <property type="match status" value="1"/>
</dbReference>
<dbReference type="InterPro" id="IPR050154">
    <property type="entry name" value="UbiB_kinase"/>
</dbReference>